<keyword evidence="3" id="KW-1185">Reference proteome</keyword>
<keyword evidence="1" id="KW-1133">Transmembrane helix</keyword>
<keyword evidence="1" id="KW-0472">Membrane</keyword>
<evidence type="ECO:0000313" key="2">
    <source>
        <dbReference type="EMBL" id="MDG3013881.1"/>
    </source>
</evidence>
<dbReference type="Proteomes" id="UP001152755">
    <property type="component" value="Unassembled WGS sequence"/>
</dbReference>
<dbReference type="RefSeq" id="WP_277832810.1">
    <property type="nucleotide sequence ID" value="NZ_JAAIVF010000003.1"/>
</dbReference>
<evidence type="ECO:0000313" key="3">
    <source>
        <dbReference type="Proteomes" id="UP001152755"/>
    </source>
</evidence>
<protein>
    <submittedName>
        <fullName evidence="2">Uncharacterized protein</fullName>
    </submittedName>
</protein>
<name>A0A9X4RGC8_9ACTN</name>
<gene>
    <name evidence="2" type="ORF">NVS88_04840</name>
</gene>
<dbReference type="EMBL" id="JANRHA010000002">
    <property type="protein sequence ID" value="MDG3013881.1"/>
    <property type="molecule type" value="Genomic_DNA"/>
</dbReference>
<feature type="transmembrane region" description="Helical" evidence="1">
    <location>
        <begin position="12"/>
        <end position="43"/>
    </location>
</feature>
<reference evidence="2" key="1">
    <citation type="submission" date="2022-08" db="EMBL/GenBank/DDBJ databases">
        <title>Genome analysis of Corynebacteriales strain.</title>
        <authorList>
            <person name="Lee S.D."/>
        </authorList>
    </citation>
    <scope>NUCLEOTIDE SEQUENCE</scope>
    <source>
        <strain evidence="2">D3-21</strain>
    </source>
</reference>
<comment type="caution">
    <text evidence="2">The sequence shown here is derived from an EMBL/GenBank/DDBJ whole genome shotgun (WGS) entry which is preliminary data.</text>
</comment>
<accession>A0A9X4RGC8</accession>
<sequence length="57" mass="6267">MFWKILGVVALIWLAFVVLGILIKGLVWILVVSGLAFGGYLLYRAVTKNPGQPLIPK</sequence>
<keyword evidence="1" id="KW-0812">Transmembrane</keyword>
<proteinExistence type="predicted"/>
<organism evidence="2 3">
    <name type="scientific">Speluncibacter jeojiensis</name>
    <dbReference type="NCBI Taxonomy" id="2710754"/>
    <lineage>
        <taxon>Bacteria</taxon>
        <taxon>Bacillati</taxon>
        <taxon>Actinomycetota</taxon>
        <taxon>Actinomycetes</taxon>
        <taxon>Mycobacteriales</taxon>
        <taxon>Speluncibacteraceae</taxon>
        <taxon>Speluncibacter</taxon>
    </lineage>
</organism>
<evidence type="ECO:0000256" key="1">
    <source>
        <dbReference type="SAM" id="Phobius"/>
    </source>
</evidence>
<dbReference type="AlphaFoldDB" id="A0A9X4RGC8"/>